<dbReference type="STRING" id="679901.Mzhil_0307"/>
<keyword evidence="8 11" id="KW-0456">Lyase</keyword>
<reference evidence="15" key="1">
    <citation type="submission" date="2010-07" db="EMBL/GenBank/DDBJ databases">
        <title>The complete genome of Methanosalsum zhilinae DSM 4017.</title>
        <authorList>
            <consortium name="US DOE Joint Genome Institute (JGI-PGF)"/>
            <person name="Lucas S."/>
            <person name="Copeland A."/>
            <person name="Lapidus A."/>
            <person name="Glavina del Rio T."/>
            <person name="Dalin E."/>
            <person name="Tice H."/>
            <person name="Bruce D."/>
            <person name="Goodwin L."/>
            <person name="Pitluck S."/>
            <person name="Kyrpides N."/>
            <person name="Mavromatis K."/>
            <person name="Ovchinnikova G."/>
            <person name="Daligault H."/>
            <person name="Detter J.C."/>
            <person name="Han C."/>
            <person name="Tapia R."/>
            <person name="Larimer F."/>
            <person name="Land M."/>
            <person name="Hauser L."/>
            <person name="Markowitz V."/>
            <person name="Cheng J.-F."/>
            <person name="Hugenholtz P."/>
            <person name="Woyke T."/>
            <person name="Wu D."/>
            <person name="Spring S."/>
            <person name="Schueler E."/>
            <person name="Brambilla E."/>
            <person name="Klenk H.-P."/>
            <person name="Eisen J.A."/>
        </authorList>
    </citation>
    <scope>NUCLEOTIDE SEQUENCE</scope>
    <source>
        <strain evidence="15">DSM 4017</strain>
    </source>
</reference>
<evidence type="ECO:0000256" key="12">
    <source>
        <dbReference type="PIRSR" id="PIRSR001365-1"/>
    </source>
</evidence>
<keyword evidence="4 11" id="KW-0963">Cytoplasm</keyword>
<evidence type="ECO:0000256" key="1">
    <source>
        <dbReference type="ARBA" id="ARBA00003294"/>
    </source>
</evidence>
<comment type="subcellular location">
    <subcellularLocation>
        <location evidence="11">Cytoplasm</location>
    </subcellularLocation>
</comment>
<evidence type="ECO:0000256" key="13">
    <source>
        <dbReference type="PIRSR" id="PIRSR001365-2"/>
    </source>
</evidence>
<sequence length="291" mass="31313">MFKGVMPALVTPFDYDGSIDRDGYRENVRYVEDGGVTGVVTCGTTGESATLSTAEHKELIDLTVECANVPVIAGTGSNNTAEAVELTAYAEDAGADGSLLISPYYNKPNNQGLIKHFTKISESVSFPLILYNVPSRTGQDMPLDVILELAKLDNIVGIKDASGDFDKIYQIIENTGDEDFLVYSGEDALTFPMLTVGGSGVISVAANVVPSRMVRMYDAAMSNDIATARKIHYEILPLIRALFLETNPIPVKRAMELIGKAGGTLRLPLSSLSQENDQILKDSLENLGVLV</sequence>
<comment type="caution">
    <text evidence="11">Was originally thought to be a dihydrodipicolinate synthase (DHDPS), catalyzing the condensation of (S)-aspartate-beta-semialdehyde [(S)-ASA] and pyruvate to dihydrodipicolinate (DHDP). However, it was shown in E.coli that the product of the enzymatic reaction is not dihydrodipicolinate but in fact (4S)-4-hydroxy-2,3,4,5-tetrahydro-(2S)-dipicolinic acid (HTPA), and that the consecutive dehydration reaction leading to DHDP is not spontaneous but catalyzed by DapB.</text>
</comment>
<evidence type="ECO:0000313" key="16">
    <source>
        <dbReference type="Proteomes" id="UP000006622"/>
    </source>
</evidence>
<feature type="site" description="L-lysine inhibitor binding" evidence="14">
    <location>
        <position position="78"/>
    </location>
</feature>
<dbReference type="InterPro" id="IPR013785">
    <property type="entry name" value="Aldolase_TIM"/>
</dbReference>
<dbReference type="InterPro" id="IPR020625">
    <property type="entry name" value="Schiff_base-form_aldolases_AS"/>
</dbReference>
<evidence type="ECO:0000256" key="5">
    <source>
        <dbReference type="ARBA" id="ARBA00022605"/>
    </source>
</evidence>
<dbReference type="PANTHER" id="PTHR12128:SF66">
    <property type="entry name" value="4-HYDROXY-2-OXOGLUTARATE ALDOLASE, MITOCHONDRIAL"/>
    <property type="match status" value="1"/>
</dbReference>
<dbReference type="RefSeq" id="WP_013897622.1">
    <property type="nucleotide sequence ID" value="NC_015676.1"/>
</dbReference>
<dbReference type="UniPathway" id="UPA00034">
    <property type="reaction ID" value="UER00017"/>
</dbReference>
<dbReference type="InterPro" id="IPR020624">
    <property type="entry name" value="Schiff_base-form_aldolases_CS"/>
</dbReference>
<name>F7XNZ3_METZD</name>
<dbReference type="PROSITE" id="PS00665">
    <property type="entry name" value="DHDPS_1"/>
    <property type="match status" value="1"/>
</dbReference>
<evidence type="ECO:0000313" key="15">
    <source>
        <dbReference type="EMBL" id="AEH60183.1"/>
    </source>
</evidence>
<dbReference type="NCBIfam" id="TIGR00674">
    <property type="entry name" value="dapA"/>
    <property type="match status" value="1"/>
</dbReference>
<evidence type="ECO:0000256" key="11">
    <source>
        <dbReference type="HAMAP-Rule" id="MF_00418"/>
    </source>
</evidence>
<feature type="site" description="Part of a proton relay during catalysis" evidence="11 14">
    <location>
        <position position="105"/>
    </location>
</feature>
<evidence type="ECO:0000256" key="6">
    <source>
        <dbReference type="ARBA" id="ARBA00022915"/>
    </source>
</evidence>
<feature type="site" description="L-lysine inhibitor binding" evidence="14">
    <location>
        <position position="82"/>
    </location>
</feature>
<feature type="site" description="L-lysine inhibitor binding; via carbonyl oxygen" evidence="14">
    <location>
        <position position="49"/>
    </location>
</feature>
<evidence type="ECO:0000256" key="10">
    <source>
        <dbReference type="ARBA" id="ARBA00047836"/>
    </source>
</evidence>
<dbReference type="GO" id="GO:0008675">
    <property type="term" value="F:2-dehydro-3-deoxy-phosphogluconate aldolase activity"/>
    <property type="evidence" value="ECO:0007669"/>
    <property type="project" value="UniProtKB-ARBA"/>
</dbReference>
<keyword evidence="5 11" id="KW-0028">Amino-acid biosynthesis</keyword>
<dbReference type="PIRSF" id="PIRSF001365">
    <property type="entry name" value="DHDPS"/>
    <property type="match status" value="1"/>
</dbReference>
<dbReference type="CDD" id="cd00950">
    <property type="entry name" value="DHDPS"/>
    <property type="match status" value="1"/>
</dbReference>
<dbReference type="Pfam" id="PF00701">
    <property type="entry name" value="DHDPS"/>
    <property type="match status" value="1"/>
</dbReference>
<evidence type="ECO:0000256" key="7">
    <source>
        <dbReference type="ARBA" id="ARBA00023154"/>
    </source>
</evidence>
<evidence type="ECO:0000256" key="14">
    <source>
        <dbReference type="PIRSR" id="PIRSR001365-3"/>
    </source>
</evidence>
<dbReference type="PROSITE" id="PS00666">
    <property type="entry name" value="DHDPS_2"/>
    <property type="match status" value="1"/>
</dbReference>
<dbReference type="OrthoDB" id="33636at2157"/>
<dbReference type="KEGG" id="mzh:Mzhil_0307"/>
<feature type="site" description="L-lysine inhibitor binding" evidence="14">
    <location>
        <position position="104"/>
    </location>
</feature>
<dbReference type="SUPFAM" id="SSF51569">
    <property type="entry name" value="Aldolase"/>
    <property type="match status" value="1"/>
</dbReference>
<dbReference type="Proteomes" id="UP000006622">
    <property type="component" value="Chromosome"/>
</dbReference>
<dbReference type="GO" id="GO:0019877">
    <property type="term" value="P:diaminopimelate biosynthetic process"/>
    <property type="evidence" value="ECO:0007669"/>
    <property type="project" value="UniProtKB-UniRule"/>
</dbReference>
<keyword evidence="9 11" id="KW-0704">Schiff base</keyword>
<comment type="subunit">
    <text evidence="11">Homotetramer; dimer of dimers.</text>
</comment>
<keyword evidence="7 11" id="KW-0457">Lysine biosynthesis</keyword>
<feature type="site" description="Part of a proton relay during catalysis" evidence="11 14">
    <location>
        <position position="44"/>
    </location>
</feature>
<comment type="similarity">
    <text evidence="11">Belongs to the DapA family.</text>
</comment>
<gene>
    <name evidence="11" type="primary">dapA</name>
    <name evidence="15" type="ordered locus">Mzhil_0307</name>
</gene>
<organism evidence="15 16">
    <name type="scientific">Methanosalsum zhilinae (strain DSM 4017 / NBRC 107636 / OCM 62 / WeN5)</name>
    <name type="common">Methanohalophilus zhilinae</name>
    <dbReference type="NCBI Taxonomy" id="679901"/>
    <lineage>
        <taxon>Archaea</taxon>
        <taxon>Methanobacteriati</taxon>
        <taxon>Methanobacteriota</taxon>
        <taxon>Stenosarchaea group</taxon>
        <taxon>Methanomicrobia</taxon>
        <taxon>Methanosarcinales</taxon>
        <taxon>Methanosarcinaceae</taxon>
        <taxon>Methanosalsum</taxon>
    </lineage>
</organism>
<feature type="active site" description="Proton donor/acceptor" evidence="11 12">
    <location>
        <position position="131"/>
    </location>
</feature>
<feature type="binding site" evidence="11 13">
    <location>
        <position position="202"/>
    </location>
    <ligand>
        <name>pyruvate</name>
        <dbReference type="ChEBI" id="CHEBI:15361"/>
    </ligand>
</feature>
<dbReference type="EMBL" id="CP002101">
    <property type="protein sequence ID" value="AEH60183.1"/>
    <property type="molecule type" value="Genomic_DNA"/>
</dbReference>
<dbReference type="InterPro" id="IPR002220">
    <property type="entry name" value="DapA-like"/>
</dbReference>
<comment type="function">
    <text evidence="1 11">Catalyzes the condensation of (S)-aspartate-beta-semialdehyde [(S)-ASA] and pyruvate to 4-hydroxy-tetrahydrodipicolinate (HTPA).</text>
</comment>
<dbReference type="HAMAP" id="MF_00418">
    <property type="entry name" value="DapA"/>
    <property type="match status" value="1"/>
</dbReference>
<keyword evidence="16" id="KW-1185">Reference proteome</keyword>
<evidence type="ECO:0000256" key="2">
    <source>
        <dbReference type="ARBA" id="ARBA00005120"/>
    </source>
</evidence>
<dbReference type="EC" id="4.3.3.7" evidence="3 11"/>
<protein>
    <recommendedName>
        <fullName evidence="3 11">4-hydroxy-tetrahydrodipicolinate synthase</fullName>
        <shortName evidence="11">HTPA synthase</shortName>
        <ecNumber evidence="3 11">4.3.3.7</ecNumber>
    </recommendedName>
</protein>
<evidence type="ECO:0000256" key="3">
    <source>
        <dbReference type="ARBA" id="ARBA00012086"/>
    </source>
</evidence>
<evidence type="ECO:0000256" key="8">
    <source>
        <dbReference type="ARBA" id="ARBA00023239"/>
    </source>
</evidence>
<proteinExistence type="inferred from homology"/>
<dbReference type="PANTHER" id="PTHR12128">
    <property type="entry name" value="DIHYDRODIPICOLINATE SYNTHASE"/>
    <property type="match status" value="1"/>
</dbReference>
<comment type="pathway">
    <text evidence="2 11">Amino-acid biosynthesis; L-lysine biosynthesis via DAP pathway; (S)-tetrahydrodipicolinate from L-aspartate: step 3/4.</text>
</comment>
<dbReference type="GO" id="GO:0008840">
    <property type="term" value="F:4-hydroxy-tetrahydrodipicolinate synthase activity"/>
    <property type="evidence" value="ECO:0007669"/>
    <property type="project" value="UniProtKB-UniRule"/>
</dbReference>
<feature type="active site" description="Schiff-base intermediate with substrate" evidence="11 12">
    <location>
        <position position="159"/>
    </location>
</feature>
<evidence type="ECO:0000256" key="4">
    <source>
        <dbReference type="ARBA" id="ARBA00022490"/>
    </source>
</evidence>
<accession>F7XNZ3</accession>
<dbReference type="InterPro" id="IPR005263">
    <property type="entry name" value="DapA"/>
</dbReference>
<dbReference type="HOGENOM" id="CLU_049343_7_0_2"/>
<dbReference type="GO" id="GO:0005737">
    <property type="term" value="C:cytoplasm"/>
    <property type="evidence" value="ECO:0007669"/>
    <property type="project" value="UniProtKB-SubCell"/>
</dbReference>
<feature type="binding site" evidence="11 13">
    <location>
        <position position="45"/>
    </location>
    <ligand>
        <name>pyruvate</name>
        <dbReference type="ChEBI" id="CHEBI:15361"/>
    </ligand>
</feature>
<dbReference type="Gene3D" id="3.20.20.70">
    <property type="entry name" value="Aldolase class I"/>
    <property type="match status" value="1"/>
</dbReference>
<dbReference type="AlphaFoldDB" id="F7XNZ3"/>
<comment type="catalytic activity">
    <reaction evidence="10 11">
        <text>L-aspartate 4-semialdehyde + pyruvate = (2S,4S)-4-hydroxy-2,3,4,5-tetrahydrodipicolinate + H2O + H(+)</text>
        <dbReference type="Rhea" id="RHEA:34171"/>
        <dbReference type="ChEBI" id="CHEBI:15361"/>
        <dbReference type="ChEBI" id="CHEBI:15377"/>
        <dbReference type="ChEBI" id="CHEBI:15378"/>
        <dbReference type="ChEBI" id="CHEBI:67139"/>
        <dbReference type="ChEBI" id="CHEBI:537519"/>
        <dbReference type="EC" id="4.3.3.7"/>
    </reaction>
</comment>
<dbReference type="GeneID" id="10821911"/>
<dbReference type="PRINTS" id="PR00146">
    <property type="entry name" value="DHPICSNTHASE"/>
</dbReference>
<keyword evidence="6 11" id="KW-0220">Diaminopimelate biosynthesis</keyword>
<evidence type="ECO:0000256" key="9">
    <source>
        <dbReference type="ARBA" id="ARBA00023270"/>
    </source>
</evidence>
<dbReference type="GO" id="GO:0009089">
    <property type="term" value="P:lysine biosynthetic process via diaminopimelate"/>
    <property type="evidence" value="ECO:0007669"/>
    <property type="project" value="UniProtKB-UniRule"/>
</dbReference>
<dbReference type="SMART" id="SM01130">
    <property type="entry name" value="DHDPS"/>
    <property type="match status" value="1"/>
</dbReference>